<dbReference type="Proteomes" id="UP000561726">
    <property type="component" value="Unassembled WGS sequence"/>
</dbReference>
<evidence type="ECO:0000256" key="1">
    <source>
        <dbReference type="SAM" id="MobiDB-lite"/>
    </source>
</evidence>
<protein>
    <submittedName>
        <fullName evidence="2">Uncharacterized protein</fullName>
    </submittedName>
</protein>
<dbReference type="AlphaFoldDB" id="A0A7W8ZUX2"/>
<comment type="caution">
    <text evidence="2">The sequence shown here is derived from an EMBL/GenBank/DDBJ whole genome shotgun (WGS) entry which is preliminary data.</text>
</comment>
<feature type="region of interest" description="Disordered" evidence="1">
    <location>
        <begin position="1"/>
        <end position="58"/>
    </location>
</feature>
<accession>A0A7W8ZUX2</accession>
<feature type="compositionally biased region" description="Basic and acidic residues" evidence="1">
    <location>
        <begin position="26"/>
        <end position="41"/>
    </location>
</feature>
<dbReference type="EMBL" id="JACHBQ010000001">
    <property type="protein sequence ID" value="MBB5640649.1"/>
    <property type="molecule type" value="Genomic_DNA"/>
</dbReference>
<gene>
    <name evidence="2" type="ORF">BJ997_001197</name>
</gene>
<proteinExistence type="predicted"/>
<name>A0A7W8ZUX2_9MICO</name>
<sequence length="58" mass="6396">MNSETLLPASSPEHSAQRDLTGVLSDSRRRQLDIFRQRESESEVEWAPGGPLEPTSGS</sequence>
<dbReference type="RefSeq" id="WP_160175908.1">
    <property type="nucleotide sequence ID" value="NZ_JACHBQ010000001.1"/>
</dbReference>
<evidence type="ECO:0000313" key="2">
    <source>
        <dbReference type="EMBL" id="MBB5640649.1"/>
    </source>
</evidence>
<organism evidence="2 3">
    <name type="scientific">Cryobacterium roopkundense</name>
    <dbReference type="NCBI Taxonomy" id="1001240"/>
    <lineage>
        <taxon>Bacteria</taxon>
        <taxon>Bacillati</taxon>
        <taxon>Actinomycetota</taxon>
        <taxon>Actinomycetes</taxon>
        <taxon>Micrococcales</taxon>
        <taxon>Microbacteriaceae</taxon>
        <taxon>Cryobacterium</taxon>
    </lineage>
</organism>
<evidence type="ECO:0000313" key="3">
    <source>
        <dbReference type="Proteomes" id="UP000561726"/>
    </source>
</evidence>
<reference evidence="2 3" key="1">
    <citation type="submission" date="2020-08" db="EMBL/GenBank/DDBJ databases">
        <title>Sequencing the genomes of 1000 actinobacteria strains.</title>
        <authorList>
            <person name="Klenk H.-P."/>
        </authorList>
    </citation>
    <scope>NUCLEOTIDE SEQUENCE [LARGE SCALE GENOMIC DNA]</scope>
    <source>
        <strain evidence="2 3">DSM 21065</strain>
    </source>
</reference>